<proteinExistence type="inferred from homology"/>
<dbReference type="AlphaFoldDB" id="A0A9D2DW58"/>
<dbReference type="PANTHER" id="PTHR12677:SF49">
    <property type="entry name" value="TVP38_TMEM64 FAMILY MEMBRANE PROTEIN"/>
    <property type="match status" value="1"/>
</dbReference>
<evidence type="ECO:0000256" key="2">
    <source>
        <dbReference type="ARBA" id="ARBA00022475"/>
    </source>
</evidence>
<evidence type="ECO:0000313" key="9">
    <source>
        <dbReference type="Proteomes" id="UP000824044"/>
    </source>
</evidence>
<evidence type="ECO:0000256" key="3">
    <source>
        <dbReference type="ARBA" id="ARBA00022692"/>
    </source>
</evidence>
<keyword evidence="4 6" id="KW-1133">Transmembrane helix</keyword>
<evidence type="ECO:0000256" key="4">
    <source>
        <dbReference type="ARBA" id="ARBA00022989"/>
    </source>
</evidence>
<organism evidence="8 9">
    <name type="scientific">Candidatus Gallimonas intestinigallinarum</name>
    <dbReference type="NCBI Taxonomy" id="2838604"/>
    <lineage>
        <taxon>Bacteria</taxon>
        <taxon>Bacillati</taxon>
        <taxon>Bacillota</taxon>
        <taxon>Clostridia</taxon>
        <taxon>Candidatus Gallimonas</taxon>
    </lineage>
</organism>
<keyword evidence="2 6" id="KW-1003">Cell membrane</keyword>
<keyword evidence="5 6" id="KW-0472">Membrane</keyword>
<feature type="transmembrane region" description="Helical" evidence="6">
    <location>
        <begin position="40"/>
        <end position="60"/>
    </location>
</feature>
<evidence type="ECO:0000259" key="7">
    <source>
        <dbReference type="Pfam" id="PF09335"/>
    </source>
</evidence>
<reference evidence="8" key="2">
    <citation type="submission" date="2021-04" db="EMBL/GenBank/DDBJ databases">
        <authorList>
            <person name="Gilroy R."/>
        </authorList>
    </citation>
    <scope>NUCLEOTIDE SEQUENCE</scope>
    <source>
        <strain evidence="8">CHK33-5263</strain>
    </source>
</reference>
<accession>A0A9D2DW58</accession>
<gene>
    <name evidence="8" type="ORF">H9812_02605</name>
</gene>
<evidence type="ECO:0000256" key="6">
    <source>
        <dbReference type="RuleBase" id="RU366058"/>
    </source>
</evidence>
<dbReference type="InterPro" id="IPR032816">
    <property type="entry name" value="VTT_dom"/>
</dbReference>
<dbReference type="GO" id="GO:0005886">
    <property type="term" value="C:plasma membrane"/>
    <property type="evidence" value="ECO:0007669"/>
    <property type="project" value="UniProtKB-SubCell"/>
</dbReference>
<name>A0A9D2DW58_9FIRM</name>
<comment type="similarity">
    <text evidence="6">Belongs to the TVP38/TMEM64 family.</text>
</comment>
<sequence length="226" mass="25083">GWAAFIFILLQFSQVVFLPIPSTVTVAAGAALFGPLLGSVYSLIGIMIGSLFAFLVGRYAGYRVVAWIIGKDTLETWLEKIKGKDKLFLSAMFLLPVFPDDVLCFVAGLSSMSILYFAIVILISRVLAIFVTSYAIALIPFTTWWGILIWCIFAVAVIALFVVLYKKSDAILAWIDRVFHRETRVTHKKEKNEFEVEIIDADGSIVTKGVAKNEKPQSSPDQPPEK</sequence>
<feature type="non-terminal residue" evidence="8">
    <location>
        <position position="1"/>
    </location>
</feature>
<comment type="subcellular location">
    <subcellularLocation>
        <location evidence="1 6">Cell membrane</location>
        <topology evidence="1 6">Multi-pass membrane protein</topology>
    </subcellularLocation>
</comment>
<reference evidence="8" key="1">
    <citation type="journal article" date="2021" name="PeerJ">
        <title>Extensive microbial diversity within the chicken gut microbiome revealed by metagenomics and culture.</title>
        <authorList>
            <person name="Gilroy R."/>
            <person name="Ravi A."/>
            <person name="Getino M."/>
            <person name="Pursley I."/>
            <person name="Horton D.L."/>
            <person name="Alikhan N.F."/>
            <person name="Baker D."/>
            <person name="Gharbi K."/>
            <person name="Hall N."/>
            <person name="Watson M."/>
            <person name="Adriaenssens E.M."/>
            <person name="Foster-Nyarko E."/>
            <person name="Jarju S."/>
            <person name="Secka A."/>
            <person name="Antonio M."/>
            <person name="Oren A."/>
            <person name="Chaudhuri R.R."/>
            <person name="La Ragione R."/>
            <person name="Hildebrand F."/>
            <person name="Pallen M.J."/>
        </authorList>
    </citation>
    <scope>NUCLEOTIDE SEQUENCE</scope>
    <source>
        <strain evidence="8">CHK33-5263</strain>
    </source>
</reference>
<evidence type="ECO:0000256" key="1">
    <source>
        <dbReference type="ARBA" id="ARBA00004651"/>
    </source>
</evidence>
<feature type="transmembrane region" description="Helical" evidence="6">
    <location>
        <begin position="114"/>
        <end position="137"/>
    </location>
</feature>
<feature type="transmembrane region" description="Helical" evidence="6">
    <location>
        <begin position="143"/>
        <end position="165"/>
    </location>
</feature>
<dbReference type="PANTHER" id="PTHR12677">
    <property type="entry name" value="GOLGI APPARATUS MEMBRANE PROTEIN TVP38-RELATED"/>
    <property type="match status" value="1"/>
</dbReference>
<feature type="transmembrane region" description="Helical" evidence="6">
    <location>
        <begin position="87"/>
        <end position="107"/>
    </location>
</feature>
<feature type="domain" description="VTT" evidence="7">
    <location>
        <begin position="20"/>
        <end position="137"/>
    </location>
</feature>
<feature type="transmembrane region" description="Helical" evidence="6">
    <location>
        <begin position="6"/>
        <end position="33"/>
    </location>
</feature>
<protein>
    <recommendedName>
        <fullName evidence="6">TVP38/TMEM64 family membrane protein</fullName>
    </recommendedName>
</protein>
<comment type="caution">
    <text evidence="8">The sequence shown here is derived from an EMBL/GenBank/DDBJ whole genome shotgun (WGS) entry which is preliminary data.</text>
</comment>
<dbReference type="InterPro" id="IPR015414">
    <property type="entry name" value="TMEM64"/>
</dbReference>
<evidence type="ECO:0000313" key="8">
    <source>
        <dbReference type="EMBL" id="HIZ24352.1"/>
    </source>
</evidence>
<evidence type="ECO:0000256" key="5">
    <source>
        <dbReference type="ARBA" id="ARBA00023136"/>
    </source>
</evidence>
<dbReference type="Proteomes" id="UP000824044">
    <property type="component" value="Unassembled WGS sequence"/>
</dbReference>
<dbReference type="Pfam" id="PF09335">
    <property type="entry name" value="VTT_dom"/>
    <property type="match status" value="1"/>
</dbReference>
<keyword evidence="3 6" id="KW-0812">Transmembrane</keyword>
<dbReference type="EMBL" id="DXBS01000053">
    <property type="protein sequence ID" value="HIZ24352.1"/>
    <property type="molecule type" value="Genomic_DNA"/>
</dbReference>